<evidence type="ECO:0000313" key="1">
    <source>
        <dbReference type="EMBL" id="KAH3706505.1"/>
    </source>
</evidence>
<reference evidence="1" key="2">
    <citation type="submission" date="2020-11" db="EMBL/GenBank/DDBJ databases">
        <authorList>
            <person name="McCartney M.A."/>
            <person name="Auch B."/>
            <person name="Kono T."/>
            <person name="Mallez S."/>
            <person name="Becker A."/>
            <person name="Gohl D.M."/>
            <person name="Silverstein K.A.T."/>
            <person name="Koren S."/>
            <person name="Bechman K.B."/>
            <person name="Herman A."/>
            <person name="Abrahante J.E."/>
            <person name="Garbe J."/>
        </authorList>
    </citation>
    <scope>NUCLEOTIDE SEQUENCE</scope>
    <source>
        <strain evidence="1">Duluth1</strain>
        <tissue evidence="1">Whole animal</tissue>
    </source>
</reference>
<gene>
    <name evidence="1" type="ORF">DPMN_065892</name>
</gene>
<name>A0A9D4BRM1_DREPO</name>
<comment type="caution">
    <text evidence="1">The sequence shown here is derived from an EMBL/GenBank/DDBJ whole genome shotgun (WGS) entry which is preliminary data.</text>
</comment>
<reference evidence="1" key="1">
    <citation type="journal article" date="2019" name="bioRxiv">
        <title>The Genome of the Zebra Mussel, Dreissena polymorpha: A Resource for Invasive Species Research.</title>
        <authorList>
            <person name="McCartney M.A."/>
            <person name="Auch B."/>
            <person name="Kono T."/>
            <person name="Mallez S."/>
            <person name="Zhang Y."/>
            <person name="Obille A."/>
            <person name="Becker A."/>
            <person name="Abrahante J.E."/>
            <person name="Garbe J."/>
            <person name="Badalamenti J.P."/>
            <person name="Herman A."/>
            <person name="Mangelson H."/>
            <person name="Liachko I."/>
            <person name="Sullivan S."/>
            <person name="Sone E.D."/>
            <person name="Koren S."/>
            <person name="Silverstein K.A.T."/>
            <person name="Beckman K.B."/>
            <person name="Gohl D.M."/>
        </authorList>
    </citation>
    <scope>NUCLEOTIDE SEQUENCE</scope>
    <source>
        <strain evidence="1">Duluth1</strain>
        <tissue evidence="1">Whole animal</tissue>
    </source>
</reference>
<dbReference type="EMBL" id="JAIWYP010000014">
    <property type="protein sequence ID" value="KAH3706505.1"/>
    <property type="molecule type" value="Genomic_DNA"/>
</dbReference>
<protein>
    <submittedName>
        <fullName evidence="1">Uncharacterized protein</fullName>
    </submittedName>
</protein>
<evidence type="ECO:0000313" key="2">
    <source>
        <dbReference type="Proteomes" id="UP000828390"/>
    </source>
</evidence>
<keyword evidence="2" id="KW-1185">Reference proteome</keyword>
<dbReference type="AlphaFoldDB" id="A0A9D4BRM1"/>
<organism evidence="1 2">
    <name type="scientific">Dreissena polymorpha</name>
    <name type="common">Zebra mussel</name>
    <name type="synonym">Mytilus polymorpha</name>
    <dbReference type="NCBI Taxonomy" id="45954"/>
    <lineage>
        <taxon>Eukaryota</taxon>
        <taxon>Metazoa</taxon>
        <taxon>Spiralia</taxon>
        <taxon>Lophotrochozoa</taxon>
        <taxon>Mollusca</taxon>
        <taxon>Bivalvia</taxon>
        <taxon>Autobranchia</taxon>
        <taxon>Heteroconchia</taxon>
        <taxon>Euheterodonta</taxon>
        <taxon>Imparidentia</taxon>
        <taxon>Neoheterodontei</taxon>
        <taxon>Myida</taxon>
        <taxon>Dreissenoidea</taxon>
        <taxon>Dreissenidae</taxon>
        <taxon>Dreissena</taxon>
    </lineage>
</organism>
<dbReference type="Proteomes" id="UP000828390">
    <property type="component" value="Unassembled WGS sequence"/>
</dbReference>
<proteinExistence type="predicted"/>
<accession>A0A9D4BRM1</accession>
<sequence>MELCIKKIIIYFWNKDAVPADRLLPSAPFNGTIPIAKPKPYKQEKKQSSCICRKRSNL</sequence>